<dbReference type="EMBL" id="BARS01034072">
    <property type="protein sequence ID" value="GAG18096.1"/>
    <property type="molecule type" value="Genomic_DNA"/>
</dbReference>
<organism evidence="2">
    <name type="scientific">marine sediment metagenome</name>
    <dbReference type="NCBI Taxonomy" id="412755"/>
    <lineage>
        <taxon>unclassified sequences</taxon>
        <taxon>metagenomes</taxon>
        <taxon>ecological metagenomes</taxon>
    </lineage>
</organism>
<proteinExistence type="predicted"/>
<evidence type="ECO:0000313" key="2">
    <source>
        <dbReference type="EMBL" id="GAG18096.1"/>
    </source>
</evidence>
<reference evidence="2" key="1">
    <citation type="journal article" date="2014" name="Front. Microbiol.">
        <title>High frequency of phylogenetically diverse reductive dehalogenase-homologous genes in deep subseafloor sedimentary metagenomes.</title>
        <authorList>
            <person name="Kawai M."/>
            <person name="Futagami T."/>
            <person name="Toyoda A."/>
            <person name="Takaki Y."/>
            <person name="Nishi S."/>
            <person name="Hori S."/>
            <person name="Arai W."/>
            <person name="Tsubouchi T."/>
            <person name="Morono Y."/>
            <person name="Uchiyama I."/>
            <person name="Ito T."/>
            <person name="Fujiyama A."/>
            <person name="Inagaki F."/>
            <person name="Takami H."/>
        </authorList>
    </citation>
    <scope>NUCLEOTIDE SEQUENCE</scope>
    <source>
        <strain evidence="2">Expedition CK06-06</strain>
    </source>
</reference>
<accession>X0WZD4</accession>
<gene>
    <name evidence="2" type="ORF">S01H1_52688</name>
</gene>
<dbReference type="AlphaFoldDB" id="X0WZD4"/>
<name>X0WZD4_9ZZZZ</name>
<feature type="region of interest" description="Disordered" evidence="1">
    <location>
        <begin position="46"/>
        <end position="85"/>
    </location>
</feature>
<protein>
    <submittedName>
        <fullName evidence="2">Uncharacterized protein</fullName>
    </submittedName>
</protein>
<comment type="caution">
    <text evidence="2">The sequence shown here is derived from an EMBL/GenBank/DDBJ whole genome shotgun (WGS) entry which is preliminary data.</text>
</comment>
<sequence length="85" mass="9014">MGSISAASSTKYLISQSCFDSDPPLAHFGLKIGSSIRRQRASLSYRDPPAIGAQPGPAELSPKAPTKEPAPQHRFQCQCEDGGTI</sequence>
<evidence type="ECO:0000256" key="1">
    <source>
        <dbReference type="SAM" id="MobiDB-lite"/>
    </source>
</evidence>